<protein>
    <submittedName>
        <fullName evidence="1">Uncharacterized protein</fullName>
    </submittedName>
</protein>
<comment type="caution">
    <text evidence="1">The sequence shown here is derived from an EMBL/GenBank/DDBJ whole genome shotgun (WGS) entry which is preliminary data.</text>
</comment>
<organism evidence="1">
    <name type="scientific">Vibrio parahaemolyticus</name>
    <dbReference type="NCBI Taxonomy" id="670"/>
    <lineage>
        <taxon>Bacteria</taxon>
        <taxon>Pseudomonadati</taxon>
        <taxon>Pseudomonadota</taxon>
        <taxon>Gammaproteobacteria</taxon>
        <taxon>Vibrionales</taxon>
        <taxon>Vibrionaceae</taxon>
        <taxon>Vibrio</taxon>
    </lineage>
</organism>
<gene>
    <name evidence="1" type="ORF">I7278_03290</name>
</gene>
<dbReference type="EMBL" id="DACQKT010000001">
    <property type="protein sequence ID" value="HAS6675831.1"/>
    <property type="molecule type" value="Genomic_DNA"/>
</dbReference>
<evidence type="ECO:0000313" key="1">
    <source>
        <dbReference type="EMBL" id="HAS6675831.1"/>
    </source>
</evidence>
<reference evidence="1" key="2">
    <citation type="submission" date="2019-12" db="EMBL/GenBank/DDBJ databases">
        <authorList>
            <consortium name="NCBI Pathogen Detection Project"/>
        </authorList>
    </citation>
    <scope>NUCLEOTIDE SEQUENCE</scope>
    <source>
        <strain evidence="1">1930</strain>
    </source>
</reference>
<proteinExistence type="predicted"/>
<dbReference type="AlphaFoldDB" id="A0A8H9MTQ0"/>
<accession>A0A8H9MTQ0</accession>
<dbReference type="RefSeq" id="WP_162814201.1">
    <property type="nucleotide sequence ID" value="NZ_NNQC01000007.1"/>
</dbReference>
<sequence length="56" mass="6276">MHSDLNNATTPKTDSAGEVFTREVLKLSELDSELLSDVSNMFGKWFEADHCDKDIS</sequence>
<dbReference type="Proteomes" id="UP000856022">
    <property type="component" value="Unassembled WGS sequence"/>
</dbReference>
<name>A0A8H9MTQ0_VIBPH</name>
<reference evidence="1" key="1">
    <citation type="journal article" date="2018" name="Genome Biol.">
        <title>SKESA: strategic k-mer extension for scrupulous assemblies.</title>
        <authorList>
            <person name="Souvorov A."/>
            <person name="Agarwala R."/>
            <person name="Lipman D.J."/>
        </authorList>
    </citation>
    <scope>NUCLEOTIDE SEQUENCE</scope>
    <source>
        <strain evidence="1">1930</strain>
    </source>
</reference>